<evidence type="ECO:0000313" key="3">
    <source>
        <dbReference type="Proteomes" id="UP000185999"/>
    </source>
</evidence>
<proteinExistence type="predicted"/>
<keyword evidence="3" id="KW-1185">Reference proteome</keyword>
<feature type="region of interest" description="Disordered" evidence="1">
    <location>
        <begin position="1"/>
        <end position="20"/>
    </location>
</feature>
<accession>A0A1N7MQI3</accession>
<name>A0A1N7MQI3_9GAMM</name>
<organism evidence="2 3">
    <name type="scientific">Neptunomonas antarctica</name>
    <dbReference type="NCBI Taxonomy" id="619304"/>
    <lineage>
        <taxon>Bacteria</taxon>
        <taxon>Pseudomonadati</taxon>
        <taxon>Pseudomonadota</taxon>
        <taxon>Gammaproteobacteria</taxon>
        <taxon>Oceanospirillales</taxon>
        <taxon>Oceanospirillaceae</taxon>
        <taxon>Neptunomonas</taxon>
    </lineage>
</organism>
<protein>
    <submittedName>
        <fullName evidence="2">Uncharacterized protein</fullName>
    </submittedName>
</protein>
<dbReference type="Proteomes" id="UP000185999">
    <property type="component" value="Unassembled WGS sequence"/>
</dbReference>
<evidence type="ECO:0000313" key="2">
    <source>
        <dbReference type="EMBL" id="SIS88322.1"/>
    </source>
</evidence>
<dbReference type="AlphaFoldDB" id="A0A1N7MQI3"/>
<sequence length="215" mass="24555">MMQAEQQHTTELKRTGHRKPLQMELIGGKNARQRIWEELRKTSDATFETYPIARAANVDDDALRTYLQCLTAGGFVEHVSGVRYERRVYRLLKDTGIEAPRLTRKGEPVKQGQGAECMWRTLRMLGEMDVTRLVSHAAASGIDVAPSYAKTYISLLRKAGYLITTLPSTPHRMERFRLSPQMNTGPRPPQIQRVKTVYDPNLNKVMWAEDPEELS</sequence>
<dbReference type="EMBL" id="FTOE01000006">
    <property type="protein sequence ID" value="SIS88322.1"/>
    <property type="molecule type" value="Genomic_DNA"/>
</dbReference>
<gene>
    <name evidence="2" type="ORF">SAMN05421760_106268</name>
</gene>
<evidence type="ECO:0000256" key="1">
    <source>
        <dbReference type="SAM" id="MobiDB-lite"/>
    </source>
</evidence>
<dbReference type="STRING" id="619304.SAMN05421760_106268"/>
<reference evidence="3" key="1">
    <citation type="submission" date="2017-01" db="EMBL/GenBank/DDBJ databases">
        <authorList>
            <person name="Varghese N."/>
            <person name="Submissions S."/>
        </authorList>
    </citation>
    <scope>NUCLEOTIDE SEQUENCE [LARGE SCALE GENOMIC DNA]</scope>
    <source>
        <strain evidence="3">DSM 22306</strain>
    </source>
</reference>